<evidence type="ECO:0000256" key="1">
    <source>
        <dbReference type="SAM" id="Phobius"/>
    </source>
</evidence>
<dbReference type="RefSeq" id="WP_377492613.1">
    <property type="nucleotide sequence ID" value="NZ_JBHUOX010000083.1"/>
</dbReference>
<protein>
    <recommendedName>
        <fullName evidence="4">Phosphatidate cytidylyltransferase</fullName>
    </recommendedName>
</protein>
<gene>
    <name evidence="2" type="ORF">ACFS7Z_27090</name>
</gene>
<organism evidence="2 3">
    <name type="scientific">Pontibacter toksunensis</name>
    <dbReference type="NCBI Taxonomy" id="1332631"/>
    <lineage>
        <taxon>Bacteria</taxon>
        <taxon>Pseudomonadati</taxon>
        <taxon>Bacteroidota</taxon>
        <taxon>Cytophagia</taxon>
        <taxon>Cytophagales</taxon>
        <taxon>Hymenobacteraceae</taxon>
        <taxon>Pontibacter</taxon>
    </lineage>
</organism>
<accession>A0ABW6C4R2</accession>
<evidence type="ECO:0000313" key="3">
    <source>
        <dbReference type="Proteomes" id="UP001597641"/>
    </source>
</evidence>
<evidence type="ECO:0000313" key="2">
    <source>
        <dbReference type="EMBL" id="MFD3004047.1"/>
    </source>
</evidence>
<keyword evidence="1" id="KW-0472">Membrane</keyword>
<sequence>MKNIYPQWLHSLAFLSLSLTLCGCNFEDDAVMNPSSWAGLLIVAAVIVFFYYIFKMIRRR</sequence>
<keyword evidence="3" id="KW-1185">Reference proteome</keyword>
<proteinExistence type="predicted"/>
<dbReference type="PROSITE" id="PS51257">
    <property type="entry name" value="PROKAR_LIPOPROTEIN"/>
    <property type="match status" value="1"/>
</dbReference>
<dbReference type="EMBL" id="JBHUOX010000083">
    <property type="protein sequence ID" value="MFD3004047.1"/>
    <property type="molecule type" value="Genomic_DNA"/>
</dbReference>
<evidence type="ECO:0008006" key="4">
    <source>
        <dbReference type="Google" id="ProtNLM"/>
    </source>
</evidence>
<name>A0ABW6C4R2_9BACT</name>
<keyword evidence="1" id="KW-1133">Transmembrane helix</keyword>
<comment type="caution">
    <text evidence="2">The sequence shown here is derived from an EMBL/GenBank/DDBJ whole genome shotgun (WGS) entry which is preliminary data.</text>
</comment>
<keyword evidence="1" id="KW-0812">Transmembrane</keyword>
<dbReference type="Proteomes" id="UP001597641">
    <property type="component" value="Unassembled WGS sequence"/>
</dbReference>
<reference evidence="3" key="1">
    <citation type="journal article" date="2019" name="Int. J. Syst. Evol. Microbiol.">
        <title>The Global Catalogue of Microorganisms (GCM) 10K type strain sequencing project: providing services to taxonomists for standard genome sequencing and annotation.</title>
        <authorList>
            <consortium name="The Broad Institute Genomics Platform"/>
            <consortium name="The Broad Institute Genome Sequencing Center for Infectious Disease"/>
            <person name="Wu L."/>
            <person name="Ma J."/>
        </authorList>
    </citation>
    <scope>NUCLEOTIDE SEQUENCE [LARGE SCALE GENOMIC DNA]</scope>
    <source>
        <strain evidence="3">KCTC 23984</strain>
    </source>
</reference>
<feature type="transmembrane region" description="Helical" evidence="1">
    <location>
        <begin position="36"/>
        <end position="54"/>
    </location>
</feature>